<dbReference type="Proteomes" id="UP000009170">
    <property type="component" value="Unassembled WGS sequence"/>
</dbReference>
<dbReference type="GeneID" id="9836487"/>
<dbReference type="RefSeq" id="XP_003074489.2">
    <property type="nucleotide sequence ID" value="XM_003074442.2"/>
</dbReference>
<accession>A0A090M481</accession>
<evidence type="ECO:0000313" key="3">
    <source>
        <dbReference type="Proteomes" id="UP000009170"/>
    </source>
</evidence>
<evidence type="ECO:0000313" key="2">
    <source>
        <dbReference type="EMBL" id="CEF96774.1"/>
    </source>
</evidence>
<protein>
    <submittedName>
        <fullName evidence="2">Unnamed product</fullName>
    </submittedName>
</protein>
<dbReference type="EMBL" id="CAID01000001">
    <property type="protein sequence ID" value="CEF96774.1"/>
    <property type="molecule type" value="Genomic_DNA"/>
</dbReference>
<sequence>MPRHYVFRDLWEADWLPWCRRYVLDKLAESGPDKLHECLRNDHALRVAGAEAWSALRDHKLAIGCDGAYVASWTPPYGWDWGPRLWVFPMKKCIRVRITELALAPAPASSLPRFELPCPTSHSGFHMFVGFIDDATTATWLTHVRIALTRNGKDFEPSHVERRATADTSGSKRGREEENDITEDVEGVRFVSSPATYRFRVKIHDDDAVVARVTTRVLPDGVVVVGQEPARVNAICFDRSMGQLGGRGDEEGPLHYDVPPQGRGKTAKVFIALERGACVALRGRATKSIRRIFISVGAALVVSGDVAHAYGGSLDPRETTSTILYLRASIDADVAKSVDDASVEGKKYFALDDAA</sequence>
<comment type="caution">
    <text evidence="2">The sequence shown here is derived from an EMBL/GenBank/DDBJ whole genome shotgun (WGS) entry which is preliminary data.</text>
</comment>
<organism evidence="2 3">
    <name type="scientific">Ostreococcus tauri</name>
    <name type="common">Marine green alga</name>
    <dbReference type="NCBI Taxonomy" id="70448"/>
    <lineage>
        <taxon>Eukaryota</taxon>
        <taxon>Viridiplantae</taxon>
        <taxon>Chlorophyta</taxon>
        <taxon>Mamiellophyceae</taxon>
        <taxon>Mamiellales</taxon>
        <taxon>Bathycoccaceae</taxon>
        <taxon>Ostreococcus</taxon>
    </lineage>
</organism>
<reference evidence="3" key="1">
    <citation type="journal article" date="2006" name="Proc. Natl. Acad. Sci. U.S.A.">
        <title>Genome analysis of the smallest free-living eukaryote Ostreococcus tauri unveils many unique features.</title>
        <authorList>
            <person name="Derelle E."/>
            <person name="Ferraz C."/>
            <person name="Rombauts S."/>
            <person name="Rouze P."/>
            <person name="Worden A.Z."/>
            <person name="Robbens S."/>
            <person name="Partensky F."/>
            <person name="Degroeve S."/>
            <person name="Echeynie S."/>
            <person name="Cooke R."/>
            <person name="Saeys Y."/>
            <person name="Wuyts J."/>
            <person name="Jabbari K."/>
            <person name="Bowler C."/>
            <person name="Panaud O."/>
            <person name="Piegu B."/>
            <person name="Ball S.G."/>
            <person name="Ral J.-P."/>
            <person name="Bouget F.-Y."/>
            <person name="Piganeau G."/>
            <person name="De Baets B."/>
            <person name="Picard A."/>
            <person name="Delseny M."/>
            <person name="Demaille J."/>
            <person name="Van de Peer Y."/>
            <person name="Moreau H."/>
        </authorList>
    </citation>
    <scope>NUCLEOTIDE SEQUENCE [LARGE SCALE GENOMIC DNA]</scope>
    <source>
        <strain evidence="3">OTTH 0595 / CCAP 157/2 / RCC745</strain>
    </source>
</reference>
<feature type="region of interest" description="Disordered" evidence="1">
    <location>
        <begin position="157"/>
        <end position="181"/>
    </location>
</feature>
<gene>
    <name evidence="2" type="ORF">OT_ostta01g04350</name>
</gene>
<dbReference type="InParanoid" id="A0A090M481"/>
<name>A0A090M481_OSTTA</name>
<dbReference type="KEGG" id="ota:OT_ostta01g04350"/>
<dbReference type="AlphaFoldDB" id="A0A090M481"/>
<reference evidence="2 3" key="2">
    <citation type="journal article" date="2014" name="BMC Genomics">
        <title>An improved genome of the model marine alga Ostreococcus tauri unfolds by assessing Illumina de novo assemblies.</title>
        <authorList>
            <person name="Blanc-Mathieu R."/>
            <person name="Verhelst B."/>
            <person name="Derelle E."/>
            <person name="Rombauts S."/>
            <person name="Bouget F.Y."/>
            <person name="Carre I."/>
            <person name="Chateau A."/>
            <person name="Eyre-Walker A."/>
            <person name="Grimsley N."/>
            <person name="Moreau H."/>
            <person name="Piegu B."/>
            <person name="Rivals E."/>
            <person name="Schackwitz W."/>
            <person name="Van de Peer Y."/>
            <person name="Piganeau G."/>
        </authorList>
    </citation>
    <scope>NUCLEOTIDE SEQUENCE [LARGE SCALE GENOMIC DNA]</scope>
    <source>
        <strain evidence="3">OTTH 0595 / CCAP 157/2 / RCC745</strain>
    </source>
</reference>
<evidence type="ECO:0000256" key="1">
    <source>
        <dbReference type="SAM" id="MobiDB-lite"/>
    </source>
</evidence>
<proteinExistence type="predicted"/>
<keyword evidence="3" id="KW-1185">Reference proteome</keyword>